<evidence type="ECO:0000313" key="2">
    <source>
        <dbReference type="EMBL" id="SHK52476.1"/>
    </source>
</evidence>
<feature type="region of interest" description="Disordered" evidence="1">
    <location>
        <begin position="1"/>
        <end position="20"/>
    </location>
</feature>
<dbReference type="Proteomes" id="UP000184248">
    <property type="component" value="Unassembled WGS sequence"/>
</dbReference>
<feature type="region of interest" description="Disordered" evidence="1">
    <location>
        <begin position="140"/>
        <end position="168"/>
    </location>
</feature>
<organism evidence="2 3">
    <name type="scientific">Halomonas caseinilytica</name>
    <dbReference type="NCBI Taxonomy" id="438744"/>
    <lineage>
        <taxon>Bacteria</taxon>
        <taxon>Pseudomonadati</taxon>
        <taxon>Pseudomonadota</taxon>
        <taxon>Gammaproteobacteria</taxon>
        <taxon>Oceanospirillales</taxon>
        <taxon>Halomonadaceae</taxon>
        <taxon>Halomonas</taxon>
    </lineage>
</organism>
<dbReference type="AlphaFoldDB" id="A0A1M6T6F3"/>
<keyword evidence="3" id="KW-1185">Reference proteome</keyword>
<reference evidence="3" key="1">
    <citation type="submission" date="2016-11" db="EMBL/GenBank/DDBJ databases">
        <authorList>
            <person name="Varghese N."/>
            <person name="Submissions S."/>
        </authorList>
    </citation>
    <scope>NUCLEOTIDE SEQUENCE [LARGE SCALE GENOMIC DNA]</scope>
    <source>
        <strain evidence="3">ALO Sharm</strain>
    </source>
</reference>
<name>A0A1M6T6F3_9GAMM</name>
<gene>
    <name evidence="2" type="ORF">SAMN05192556_103229</name>
</gene>
<evidence type="ECO:0000313" key="3">
    <source>
        <dbReference type="Proteomes" id="UP000184248"/>
    </source>
</evidence>
<sequence length="168" mass="19071">MTRTTHTHRQHGGRYAEFNQFDGGGALEGQKLVAYRDLDKDVTSATTLDDWRQHWRPIAADDCTVCLGTGRDSIKGNKRQPCGGCYGLGKVRKDGETPTTQWELAEVAIGVIQRQHQELGRLRELIAIPEVQEIIKAKRDAPEDWVQREQEWRESGWRGHGGRRHTGD</sequence>
<protein>
    <submittedName>
        <fullName evidence="2">Uncharacterized protein</fullName>
    </submittedName>
</protein>
<dbReference type="OrthoDB" id="6162881at2"/>
<evidence type="ECO:0000256" key="1">
    <source>
        <dbReference type="SAM" id="MobiDB-lite"/>
    </source>
</evidence>
<dbReference type="EMBL" id="FRAL01000003">
    <property type="protein sequence ID" value="SHK52476.1"/>
    <property type="molecule type" value="Genomic_DNA"/>
</dbReference>
<dbReference type="RefSeq" id="WP_064699293.1">
    <property type="nucleotide sequence ID" value="NZ_BDEO01000006.1"/>
</dbReference>
<proteinExistence type="predicted"/>
<feature type="compositionally biased region" description="Basic and acidic residues" evidence="1">
    <location>
        <begin position="140"/>
        <end position="157"/>
    </location>
</feature>
<feature type="compositionally biased region" description="Basic residues" evidence="1">
    <location>
        <begin position="1"/>
        <end position="12"/>
    </location>
</feature>
<accession>A0A1M6T6F3</accession>